<name>A0AAN8J5F3_PATCE</name>
<proteinExistence type="predicted"/>
<gene>
    <name evidence="1" type="ORF">SNE40_018729</name>
</gene>
<sequence length="87" mass="9775">MLIRLSVLDDIHVELDQANLAWDATSLDGEHVNEVHVNAPVDPLESLILQVDTLPDSKAADYVDHITRSILRMSLKRVVHIKEQIQG</sequence>
<dbReference type="AlphaFoldDB" id="A0AAN8J5F3"/>
<evidence type="ECO:0000313" key="1">
    <source>
        <dbReference type="EMBL" id="KAK6170311.1"/>
    </source>
</evidence>
<evidence type="ECO:0000313" key="2">
    <source>
        <dbReference type="Proteomes" id="UP001347796"/>
    </source>
</evidence>
<reference evidence="1 2" key="1">
    <citation type="submission" date="2024-01" db="EMBL/GenBank/DDBJ databases">
        <title>The genome of the rayed Mediterranean limpet Patella caerulea (Linnaeus, 1758).</title>
        <authorList>
            <person name="Anh-Thu Weber A."/>
            <person name="Halstead-Nussloch G."/>
        </authorList>
    </citation>
    <scope>NUCLEOTIDE SEQUENCE [LARGE SCALE GENOMIC DNA]</scope>
    <source>
        <strain evidence="1">AATW-2023a</strain>
        <tissue evidence="1">Whole specimen</tissue>
    </source>
</reference>
<dbReference type="EMBL" id="JAZGQO010000014">
    <property type="protein sequence ID" value="KAK6170311.1"/>
    <property type="molecule type" value="Genomic_DNA"/>
</dbReference>
<comment type="caution">
    <text evidence="1">The sequence shown here is derived from an EMBL/GenBank/DDBJ whole genome shotgun (WGS) entry which is preliminary data.</text>
</comment>
<accession>A0AAN8J5F3</accession>
<dbReference type="Proteomes" id="UP001347796">
    <property type="component" value="Unassembled WGS sequence"/>
</dbReference>
<organism evidence="1 2">
    <name type="scientific">Patella caerulea</name>
    <name type="common">Rayed Mediterranean limpet</name>
    <dbReference type="NCBI Taxonomy" id="87958"/>
    <lineage>
        <taxon>Eukaryota</taxon>
        <taxon>Metazoa</taxon>
        <taxon>Spiralia</taxon>
        <taxon>Lophotrochozoa</taxon>
        <taxon>Mollusca</taxon>
        <taxon>Gastropoda</taxon>
        <taxon>Patellogastropoda</taxon>
        <taxon>Patelloidea</taxon>
        <taxon>Patellidae</taxon>
        <taxon>Patella</taxon>
    </lineage>
</organism>
<keyword evidence="2" id="KW-1185">Reference proteome</keyword>
<protein>
    <submittedName>
        <fullName evidence="1">Uncharacterized protein</fullName>
    </submittedName>
</protein>